<gene>
    <name evidence="3" type="ORF">V3390_09750</name>
</gene>
<evidence type="ECO:0000256" key="2">
    <source>
        <dbReference type="SAM" id="SignalP"/>
    </source>
</evidence>
<feature type="chain" id="PRO_5046473389" evidence="2">
    <location>
        <begin position="19"/>
        <end position="576"/>
    </location>
</feature>
<dbReference type="Gene3D" id="3.40.50.1820">
    <property type="entry name" value="alpha/beta hydrolase"/>
    <property type="match status" value="2"/>
</dbReference>
<dbReference type="RefSeq" id="WP_331704276.1">
    <property type="nucleotide sequence ID" value="NZ_JAZHBO010000002.1"/>
</dbReference>
<organism evidence="3 4">
    <name type="scientific">Aquilutibacter rugosus</name>
    <dbReference type="NCBI Taxonomy" id="3115820"/>
    <lineage>
        <taxon>Bacteria</taxon>
        <taxon>Pseudomonadati</taxon>
        <taxon>Pseudomonadota</taxon>
        <taxon>Gammaproteobacteria</taxon>
        <taxon>Lysobacterales</taxon>
        <taxon>Lysobacteraceae</taxon>
        <taxon>Aquilutibacter</taxon>
    </lineage>
</organism>
<reference evidence="3 4" key="1">
    <citation type="submission" date="2024-01" db="EMBL/GenBank/DDBJ databases">
        <title>Novel species of the genus Luteimonas isolated from rivers.</title>
        <authorList>
            <person name="Lu H."/>
        </authorList>
    </citation>
    <scope>NUCLEOTIDE SEQUENCE [LARGE SCALE GENOMIC DNA]</scope>
    <source>
        <strain evidence="3 4">FXH3W</strain>
    </source>
</reference>
<dbReference type="EMBL" id="JAZHBO010000002">
    <property type="protein sequence ID" value="MEF2156501.1"/>
    <property type="molecule type" value="Genomic_DNA"/>
</dbReference>
<dbReference type="GO" id="GO:0016787">
    <property type="term" value="F:hydrolase activity"/>
    <property type="evidence" value="ECO:0007669"/>
    <property type="project" value="UniProtKB-KW"/>
</dbReference>
<dbReference type="PROSITE" id="PS51257">
    <property type="entry name" value="PROKAR_LIPOPROTEIN"/>
    <property type="match status" value="1"/>
</dbReference>
<feature type="signal peptide" evidence="2">
    <location>
        <begin position="1"/>
        <end position="18"/>
    </location>
</feature>
<accession>A0ABU7V342</accession>
<keyword evidence="1 3" id="KW-0378">Hydrolase</keyword>
<dbReference type="InterPro" id="IPR029058">
    <property type="entry name" value="AB_hydrolase_fold"/>
</dbReference>
<dbReference type="InterPro" id="IPR016582">
    <property type="entry name" value="OHBut_olig_hydro_put"/>
</dbReference>
<evidence type="ECO:0000313" key="4">
    <source>
        <dbReference type="Proteomes" id="UP001356170"/>
    </source>
</evidence>
<comment type="caution">
    <text evidence="3">The sequence shown here is derived from an EMBL/GenBank/DDBJ whole genome shotgun (WGS) entry which is preliminary data.</text>
</comment>
<sequence length="576" mass="60659">MKTLLTAAVLATVTAGCAGTAQMTNNMASQPPQITDHRGDDDLLTAGLGLKGLQSPVAPAFANPEQPTAVELRRRAIWANWRGIADLAPGGGYGERYGSTAAVAGREYSGVATLPGGVSSHRVVAQIPDGFDGNKRCLLVAPSSGSRGVYGAISVAGAWGLPKGCAVVYTDKGTGTDFVDVDTGEGTDLAGQRAIGHSRVFIPKVSAQKTPQAHEVAFKHAHSQVNPEADWGRHVVQAAQFGLDALSQAFPGNGQFNWDNTRVIAVGISNGGGAVLRAAEEQGAHFAAIVAGEPQIHVNGFGGKALYDYGLDAMTFMPCAQLALPDGALPEPPALAAAKPLMGLWCQRLKMAGRLDGADVPAMAKQAHEIMRASGWSDGALAAGYASTGFDLWRSVLVAYASAYAQAPVGAHPCGYRYQAESADKQARAATLAERAAWWSDSSGIPPGNAVSLKHDNPDIYAQLQCLTELRKDPVVAESIAATTASMPAHKDTPILILHGKDDGLVPIQYSSIPYVAMLREGGHNAVSFIAEDKAQHFDAFLGFPAYRQRWRPLLPELYRGLDRMWSHIAEGGPMP</sequence>
<proteinExistence type="predicted"/>
<dbReference type="Pfam" id="PF10605">
    <property type="entry name" value="3HBOH"/>
    <property type="match status" value="2"/>
</dbReference>
<evidence type="ECO:0000256" key="1">
    <source>
        <dbReference type="ARBA" id="ARBA00022801"/>
    </source>
</evidence>
<keyword evidence="4" id="KW-1185">Reference proteome</keyword>
<protein>
    <submittedName>
        <fullName evidence="3">3-hydroxybutyrate oligomer hydrolase family protein</fullName>
    </submittedName>
</protein>
<dbReference type="Proteomes" id="UP001356170">
    <property type="component" value="Unassembled WGS sequence"/>
</dbReference>
<keyword evidence="2" id="KW-0732">Signal</keyword>
<name>A0ABU7V342_9GAMM</name>
<evidence type="ECO:0000313" key="3">
    <source>
        <dbReference type="EMBL" id="MEF2156501.1"/>
    </source>
</evidence>
<dbReference type="SUPFAM" id="SSF53474">
    <property type="entry name" value="alpha/beta-Hydrolases"/>
    <property type="match status" value="1"/>
</dbReference>